<accession>A0A1M4SW10</accession>
<dbReference type="SUPFAM" id="SSF46785">
    <property type="entry name" value="Winged helix' DNA-binding domain"/>
    <property type="match status" value="1"/>
</dbReference>
<dbReference type="SUPFAM" id="SSF53850">
    <property type="entry name" value="Periplasmic binding protein-like II"/>
    <property type="match status" value="1"/>
</dbReference>
<keyword evidence="7" id="KW-1185">Reference proteome</keyword>
<dbReference type="OrthoDB" id="570111at2"/>
<dbReference type="InterPro" id="IPR005119">
    <property type="entry name" value="LysR_subst-bd"/>
</dbReference>
<name>A0A1M4SW10_9GAMM</name>
<evidence type="ECO:0000256" key="4">
    <source>
        <dbReference type="ARBA" id="ARBA00023163"/>
    </source>
</evidence>
<dbReference type="Pfam" id="PF00126">
    <property type="entry name" value="HTH_1"/>
    <property type="match status" value="1"/>
</dbReference>
<evidence type="ECO:0000256" key="3">
    <source>
        <dbReference type="ARBA" id="ARBA00023125"/>
    </source>
</evidence>
<dbReference type="InterPro" id="IPR000847">
    <property type="entry name" value="LysR_HTH_N"/>
</dbReference>
<reference evidence="7" key="1">
    <citation type="submission" date="2016-11" db="EMBL/GenBank/DDBJ databases">
        <authorList>
            <person name="Varghese N."/>
            <person name="Submissions S."/>
        </authorList>
    </citation>
    <scope>NUCLEOTIDE SEQUENCE [LARGE SCALE GENOMIC DNA]</scope>
    <source>
        <strain evidence="7">DSM 16579</strain>
    </source>
</reference>
<dbReference type="Proteomes" id="UP000184517">
    <property type="component" value="Unassembled WGS sequence"/>
</dbReference>
<dbReference type="Gene3D" id="3.40.190.290">
    <property type="match status" value="1"/>
</dbReference>
<evidence type="ECO:0000256" key="1">
    <source>
        <dbReference type="ARBA" id="ARBA00009437"/>
    </source>
</evidence>
<feature type="domain" description="HTH lysR-type" evidence="5">
    <location>
        <begin position="3"/>
        <end position="60"/>
    </location>
</feature>
<dbReference type="GO" id="GO:0003700">
    <property type="term" value="F:DNA-binding transcription factor activity"/>
    <property type="evidence" value="ECO:0007669"/>
    <property type="project" value="InterPro"/>
</dbReference>
<evidence type="ECO:0000313" key="6">
    <source>
        <dbReference type="EMBL" id="SHE36388.1"/>
    </source>
</evidence>
<dbReference type="InterPro" id="IPR050950">
    <property type="entry name" value="HTH-type_LysR_regulators"/>
</dbReference>
<evidence type="ECO:0000313" key="7">
    <source>
        <dbReference type="Proteomes" id="UP000184517"/>
    </source>
</evidence>
<dbReference type="RefSeq" id="WP_072837807.1">
    <property type="nucleotide sequence ID" value="NZ_FQVF01000002.1"/>
</dbReference>
<dbReference type="EMBL" id="FQVF01000002">
    <property type="protein sequence ID" value="SHE36388.1"/>
    <property type="molecule type" value="Genomic_DNA"/>
</dbReference>
<dbReference type="Gene3D" id="1.10.10.10">
    <property type="entry name" value="Winged helix-like DNA-binding domain superfamily/Winged helix DNA-binding domain"/>
    <property type="match status" value="1"/>
</dbReference>
<dbReference type="InterPro" id="IPR036388">
    <property type="entry name" value="WH-like_DNA-bd_sf"/>
</dbReference>
<organism evidence="6 7">
    <name type="scientific">Marinomonas polaris DSM 16579</name>
    <dbReference type="NCBI Taxonomy" id="1122206"/>
    <lineage>
        <taxon>Bacteria</taxon>
        <taxon>Pseudomonadati</taxon>
        <taxon>Pseudomonadota</taxon>
        <taxon>Gammaproteobacteria</taxon>
        <taxon>Oceanospirillales</taxon>
        <taxon>Oceanospirillaceae</taxon>
        <taxon>Marinomonas</taxon>
    </lineage>
</organism>
<dbReference type="CDD" id="cd08421">
    <property type="entry name" value="PBP2_LTTR_like_1"/>
    <property type="match status" value="1"/>
</dbReference>
<evidence type="ECO:0000256" key="2">
    <source>
        <dbReference type="ARBA" id="ARBA00023015"/>
    </source>
</evidence>
<dbReference type="STRING" id="1122206.SAMN02745753_00137"/>
<keyword evidence="4" id="KW-0804">Transcription</keyword>
<dbReference type="PROSITE" id="PS50931">
    <property type="entry name" value="HTH_LYSR"/>
    <property type="match status" value="1"/>
</dbReference>
<dbReference type="InterPro" id="IPR036390">
    <property type="entry name" value="WH_DNA-bd_sf"/>
</dbReference>
<proteinExistence type="inferred from homology"/>
<dbReference type="PANTHER" id="PTHR30419:SF2">
    <property type="entry name" value="LYSR FAMILY TRANSCRIPTIONAL REGULATOR"/>
    <property type="match status" value="1"/>
</dbReference>
<dbReference type="PANTHER" id="PTHR30419">
    <property type="entry name" value="HTH-TYPE TRANSCRIPTIONAL REGULATOR YBHD"/>
    <property type="match status" value="1"/>
</dbReference>
<keyword evidence="2" id="KW-0805">Transcription regulation</keyword>
<evidence type="ECO:0000259" key="5">
    <source>
        <dbReference type="PROSITE" id="PS50931"/>
    </source>
</evidence>
<dbReference type="AlphaFoldDB" id="A0A1M4SW10"/>
<protein>
    <submittedName>
        <fullName evidence="6">DNA-binding transcriptional regulator, LysR family</fullName>
    </submittedName>
</protein>
<dbReference type="FunFam" id="1.10.10.10:FF:000001">
    <property type="entry name" value="LysR family transcriptional regulator"/>
    <property type="match status" value="1"/>
</dbReference>
<comment type="similarity">
    <text evidence="1">Belongs to the LysR transcriptional regulatory family.</text>
</comment>
<gene>
    <name evidence="6" type="ORF">SAMN02745753_00137</name>
</gene>
<dbReference type="Pfam" id="PF03466">
    <property type="entry name" value="LysR_substrate"/>
    <property type="match status" value="1"/>
</dbReference>
<sequence>MRIDPTSLRLFVCVIEQGSIARAAELNFIAASAVSKRIKELEQLLHTPLMMRTNRGVVATPAGQALLQMSRGVLHQLDDIYNQMNEFSHGVRGQVRMVANISAISQFLPKQLRSFLNQNPLVQIHLEEKISSEIIRAVAENAADIGIVTIASREYPDLSIYPYKTDRLVVITPVGHPLGQYKEVKFVDTLGHDYVGLHTGSAINNQMINASTSANLPLNMRIQVTSYEALCSMVESGLGIGLMPIDIARPYIKASRIEALPLLDSWAHRELKICVRSSDQLLDAAHHLLTHLRTT</sequence>
<dbReference type="GO" id="GO:0005829">
    <property type="term" value="C:cytosol"/>
    <property type="evidence" value="ECO:0007669"/>
    <property type="project" value="TreeGrafter"/>
</dbReference>
<keyword evidence="3 6" id="KW-0238">DNA-binding</keyword>
<dbReference type="GO" id="GO:0003677">
    <property type="term" value="F:DNA binding"/>
    <property type="evidence" value="ECO:0007669"/>
    <property type="project" value="UniProtKB-KW"/>
</dbReference>